<dbReference type="OrthoDB" id="193478at2759"/>
<dbReference type="HOGENOM" id="CLU_156719_0_0_1"/>
<dbReference type="AlphaFoldDB" id="A0A0C3FVR7"/>
<keyword evidence="2" id="KW-1133">Transmembrane helix</keyword>
<sequence length="134" mass="14777">MLASPTSTNHTGHSGIIGPPESYDLHSPYAASRSMKEKDTLRSQFSHENSNGTIRSVDPLRETGFLDTVQSRSSRKRFGGLASAYRAISWIFGFKEKYSLAFLIFFGGALVGFCLARTMMMKPSNVRTMTVSGQ</sequence>
<dbReference type="Proteomes" id="UP000054166">
    <property type="component" value="Unassembled WGS sequence"/>
</dbReference>
<dbReference type="STRING" id="765440.A0A0C3FVR7"/>
<gene>
    <name evidence="3" type="ORF">PILCRDRAFT_468191</name>
</gene>
<reference evidence="3 4" key="1">
    <citation type="submission" date="2014-04" db="EMBL/GenBank/DDBJ databases">
        <authorList>
            <consortium name="DOE Joint Genome Institute"/>
            <person name="Kuo A."/>
            <person name="Tarkka M."/>
            <person name="Buscot F."/>
            <person name="Kohler A."/>
            <person name="Nagy L.G."/>
            <person name="Floudas D."/>
            <person name="Copeland A."/>
            <person name="Barry K.W."/>
            <person name="Cichocki N."/>
            <person name="Veneault-Fourrey C."/>
            <person name="LaButti K."/>
            <person name="Lindquist E.A."/>
            <person name="Lipzen A."/>
            <person name="Lundell T."/>
            <person name="Morin E."/>
            <person name="Murat C."/>
            <person name="Sun H."/>
            <person name="Tunlid A."/>
            <person name="Henrissat B."/>
            <person name="Grigoriev I.V."/>
            <person name="Hibbett D.S."/>
            <person name="Martin F."/>
            <person name="Nordberg H.P."/>
            <person name="Cantor M.N."/>
            <person name="Hua S.X."/>
        </authorList>
    </citation>
    <scope>NUCLEOTIDE SEQUENCE [LARGE SCALE GENOMIC DNA]</scope>
    <source>
        <strain evidence="3 4">F 1598</strain>
    </source>
</reference>
<organism evidence="3 4">
    <name type="scientific">Piloderma croceum (strain F 1598)</name>
    <dbReference type="NCBI Taxonomy" id="765440"/>
    <lineage>
        <taxon>Eukaryota</taxon>
        <taxon>Fungi</taxon>
        <taxon>Dikarya</taxon>
        <taxon>Basidiomycota</taxon>
        <taxon>Agaricomycotina</taxon>
        <taxon>Agaricomycetes</taxon>
        <taxon>Agaricomycetidae</taxon>
        <taxon>Atheliales</taxon>
        <taxon>Atheliaceae</taxon>
        <taxon>Piloderma</taxon>
    </lineage>
</organism>
<feature type="region of interest" description="Disordered" evidence="1">
    <location>
        <begin position="1"/>
        <end position="57"/>
    </location>
</feature>
<feature type="compositionally biased region" description="Polar residues" evidence="1">
    <location>
        <begin position="42"/>
        <end position="54"/>
    </location>
</feature>
<evidence type="ECO:0000256" key="2">
    <source>
        <dbReference type="SAM" id="Phobius"/>
    </source>
</evidence>
<feature type="compositionally biased region" description="Polar residues" evidence="1">
    <location>
        <begin position="1"/>
        <end position="12"/>
    </location>
</feature>
<accession>A0A0C3FVR7</accession>
<evidence type="ECO:0000313" key="3">
    <source>
        <dbReference type="EMBL" id="KIM82606.1"/>
    </source>
</evidence>
<dbReference type="EMBL" id="KN832994">
    <property type="protein sequence ID" value="KIM82606.1"/>
    <property type="molecule type" value="Genomic_DNA"/>
</dbReference>
<protein>
    <submittedName>
        <fullName evidence="3">Uncharacterized protein</fullName>
    </submittedName>
</protein>
<reference evidence="4" key="2">
    <citation type="submission" date="2015-01" db="EMBL/GenBank/DDBJ databases">
        <title>Evolutionary Origins and Diversification of the Mycorrhizal Mutualists.</title>
        <authorList>
            <consortium name="DOE Joint Genome Institute"/>
            <consortium name="Mycorrhizal Genomics Consortium"/>
            <person name="Kohler A."/>
            <person name="Kuo A."/>
            <person name="Nagy L.G."/>
            <person name="Floudas D."/>
            <person name="Copeland A."/>
            <person name="Barry K.W."/>
            <person name="Cichocki N."/>
            <person name="Veneault-Fourrey C."/>
            <person name="LaButti K."/>
            <person name="Lindquist E.A."/>
            <person name="Lipzen A."/>
            <person name="Lundell T."/>
            <person name="Morin E."/>
            <person name="Murat C."/>
            <person name="Riley R."/>
            <person name="Ohm R."/>
            <person name="Sun H."/>
            <person name="Tunlid A."/>
            <person name="Henrissat B."/>
            <person name="Grigoriev I.V."/>
            <person name="Hibbett D.S."/>
            <person name="Martin F."/>
        </authorList>
    </citation>
    <scope>NUCLEOTIDE SEQUENCE [LARGE SCALE GENOMIC DNA]</scope>
    <source>
        <strain evidence="4">F 1598</strain>
    </source>
</reference>
<proteinExistence type="predicted"/>
<keyword evidence="4" id="KW-1185">Reference proteome</keyword>
<name>A0A0C3FVR7_PILCF</name>
<evidence type="ECO:0000256" key="1">
    <source>
        <dbReference type="SAM" id="MobiDB-lite"/>
    </source>
</evidence>
<evidence type="ECO:0000313" key="4">
    <source>
        <dbReference type="Proteomes" id="UP000054166"/>
    </source>
</evidence>
<dbReference type="InParanoid" id="A0A0C3FVR7"/>
<keyword evidence="2" id="KW-0472">Membrane</keyword>
<feature type="transmembrane region" description="Helical" evidence="2">
    <location>
        <begin position="100"/>
        <end position="120"/>
    </location>
</feature>
<keyword evidence="2" id="KW-0812">Transmembrane</keyword>